<evidence type="ECO:0000256" key="3">
    <source>
        <dbReference type="ARBA" id="ARBA00022723"/>
    </source>
</evidence>
<evidence type="ECO:0000256" key="2">
    <source>
        <dbReference type="ARBA" id="ARBA00022679"/>
    </source>
</evidence>
<dbReference type="CDD" id="cd02009">
    <property type="entry name" value="TPP_SHCHC_synthase"/>
    <property type="match status" value="1"/>
</dbReference>
<evidence type="ECO:0000256" key="1">
    <source>
        <dbReference type="ARBA" id="ARBA00022428"/>
    </source>
</evidence>
<dbReference type="GO" id="GO:0000287">
    <property type="term" value="F:magnesium ion binding"/>
    <property type="evidence" value="ECO:0007669"/>
    <property type="project" value="UniProtKB-UniRule"/>
</dbReference>
<feature type="domain" description="Thiamine pyrophosphate enzyme N-terminal TPP-binding" evidence="9">
    <location>
        <begin position="12"/>
        <end position="123"/>
    </location>
</feature>
<evidence type="ECO:0000259" key="8">
    <source>
        <dbReference type="Pfam" id="PF02775"/>
    </source>
</evidence>
<protein>
    <recommendedName>
        <fullName evidence="7">2-succinyl-5-enolpyruvyl-6-hydroxy-3-cyclohexene-1-carboxylate synthase</fullName>
        <shortName evidence="7">SEPHCHC synthase</shortName>
        <ecNumber evidence="7">2.2.1.9</ecNumber>
    </recommendedName>
    <alternativeName>
        <fullName evidence="7">Menaquinone biosynthesis protein MenD</fullName>
    </alternativeName>
</protein>
<comment type="catalytic activity">
    <reaction evidence="7">
        <text>isochorismate + 2-oxoglutarate + H(+) = 5-enolpyruvoyl-6-hydroxy-2-succinyl-cyclohex-3-ene-1-carboxylate + CO2</text>
        <dbReference type="Rhea" id="RHEA:25593"/>
        <dbReference type="ChEBI" id="CHEBI:15378"/>
        <dbReference type="ChEBI" id="CHEBI:16526"/>
        <dbReference type="ChEBI" id="CHEBI:16810"/>
        <dbReference type="ChEBI" id="CHEBI:29780"/>
        <dbReference type="ChEBI" id="CHEBI:58818"/>
        <dbReference type="EC" id="2.2.1.9"/>
    </reaction>
</comment>
<dbReference type="GO" id="GO:0009234">
    <property type="term" value="P:menaquinone biosynthetic process"/>
    <property type="evidence" value="ECO:0007669"/>
    <property type="project" value="UniProtKB-UniRule"/>
</dbReference>
<keyword evidence="6 7" id="KW-0464">Manganese</keyword>
<keyword evidence="3 7" id="KW-0479">Metal-binding</keyword>
<dbReference type="NCBIfam" id="TIGR00173">
    <property type="entry name" value="menD"/>
    <property type="match status" value="1"/>
</dbReference>
<keyword evidence="2 7" id="KW-0808">Transferase</keyword>
<dbReference type="InterPro" id="IPR032264">
    <property type="entry name" value="MenD_middle"/>
</dbReference>
<dbReference type="InterPro" id="IPR012001">
    <property type="entry name" value="Thiamin_PyroP_enz_TPP-bd_dom"/>
</dbReference>
<evidence type="ECO:0000313" key="12">
    <source>
        <dbReference type="Proteomes" id="UP000702544"/>
    </source>
</evidence>
<comment type="similarity">
    <text evidence="7">Belongs to the TPP enzyme family. MenD subfamily.</text>
</comment>
<comment type="cofactor">
    <cofactor evidence="7">
        <name>Mg(2+)</name>
        <dbReference type="ChEBI" id="CHEBI:18420"/>
    </cofactor>
    <cofactor evidence="7">
        <name>Mn(2+)</name>
        <dbReference type="ChEBI" id="CHEBI:29035"/>
    </cofactor>
</comment>
<dbReference type="SUPFAM" id="SSF52467">
    <property type="entry name" value="DHS-like NAD/FAD-binding domain"/>
    <property type="match status" value="1"/>
</dbReference>
<comment type="function">
    <text evidence="7">Catalyzes the thiamine diphosphate-dependent decarboxylation of 2-oxoglutarate and the subsequent addition of the resulting succinic semialdehyde-thiamine pyrophosphate anion to isochorismate to yield 2-succinyl-5-enolpyruvyl-6-hydroxy-3-cyclohexene-1-carboxylate (SEPHCHC).</text>
</comment>
<name>A0AAE4Z4H1_9BACT</name>
<reference evidence="11 12" key="1">
    <citation type="submission" date="2020-01" db="EMBL/GenBank/DDBJ databases">
        <title>Genomes assembled from Gulf of Kutch pelagic sediment metagenomes.</title>
        <authorList>
            <person name="Chandrashekar M."/>
            <person name="Mahajan M.S."/>
            <person name="Dave K.J."/>
            <person name="Vatsa P."/>
            <person name="Nathani N.M."/>
        </authorList>
    </citation>
    <scope>NUCLEOTIDE SEQUENCE [LARGE SCALE GENOMIC DNA]</scope>
    <source>
        <strain evidence="11">KS3-K002</strain>
    </source>
</reference>
<dbReference type="CDD" id="cd07037">
    <property type="entry name" value="TPP_PYR_MenD"/>
    <property type="match status" value="1"/>
</dbReference>
<comment type="pathway">
    <text evidence="7">Quinol/quinone metabolism; 1,4-dihydroxy-2-naphthoate biosynthesis; 1,4-dihydroxy-2-naphthoate from chorismate: step 2/7.</text>
</comment>
<evidence type="ECO:0000256" key="7">
    <source>
        <dbReference type="HAMAP-Rule" id="MF_01659"/>
    </source>
</evidence>
<feature type="domain" description="Thiamine pyrophosphate enzyme TPP-binding" evidence="8">
    <location>
        <begin position="439"/>
        <end position="553"/>
    </location>
</feature>
<dbReference type="SUPFAM" id="SSF52518">
    <property type="entry name" value="Thiamin diphosphate-binding fold (THDP-binding)"/>
    <property type="match status" value="2"/>
</dbReference>
<dbReference type="PIRSF" id="PIRSF004983">
    <property type="entry name" value="MenD"/>
    <property type="match status" value="1"/>
</dbReference>
<proteinExistence type="inferred from homology"/>
<keyword evidence="1 7" id="KW-0474">Menaquinone biosynthesis</keyword>
<evidence type="ECO:0000259" key="9">
    <source>
        <dbReference type="Pfam" id="PF02776"/>
    </source>
</evidence>
<keyword evidence="5 7" id="KW-0786">Thiamine pyrophosphate</keyword>
<dbReference type="GO" id="GO:0030976">
    <property type="term" value="F:thiamine pyrophosphate binding"/>
    <property type="evidence" value="ECO:0007669"/>
    <property type="project" value="UniProtKB-UniRule"/>
</dbReference>
<dbReference type="Gene3D" id="3.40.50.970">
    <property type="match status" value="2"/>
</dbReference>
<evidence type="ECO:0000256" key="5">
    <source>
        <dbReference type="ARBA" id="ARBA00023052"/>
    </source>
</evidence>
<dbReference type="InterPro" id="IPR004433">
    <property type="entry name" value="MenaQ_synth_MenD"/>
</dbReference>
<comment type="cofactor">
    <cofactor evidence="7">
        <name>thiamine diphosphate</name>
        <dbReference type="ChEBI" id="CHEBI:58937"/>
    </cofactor>
    <text evidence="7">Binds 1 thiamine pyrophosphate per subunit.</text>
</comment>
<dbReference type="Pfam" id="PF02776">
    <property type="entry name" value="TPP_enzyme_N"/>
    <property type="match status" value="1"/>
</dbReference>
<comment type="subunit">
    <text evidence="7">Homodimer.</text>
</comment>
<dbReference type="InterPro" id="IPR029035">
    <property type="entry name" value="DHS-like_NAD/FAD-binding_dom"/>
</dbReference>
<dbReference type="GO" id="GO:0030145">
    <property type="term" value="F:manganese ion binding"/>
    <property type="evidence" value="ECO:0007669"/>
    <property type="project" value="UniProtKB-UniRule"/>
</dbReference>
<dbReference type="GO" id="GO:0070204">
    <property type="term" value="F:2-succinyl-5-enolpyruvyl-6-hydroxy-3-cyclohexene-1-carboxylic-acid synthase activity"/>
    <property type="evidence" value="ECO:0007669"/>
    <property type="project" value="UniProtKB-UniRule"/>
</dbReference>
<dbReference type="EC" id="2.2.1.9" evidence="7"/>
<evidence type="ECO:0000256" key="4">
    <source>
        <dbReference type="ARBA" id="ARBA00022842"/>
    </source>
</evidence>
<accession>A0AAE4Z4H1</accession>
<dbReference type="Gene3D" id="3.40.50.1220">
    <property type="entry name" value="TPP-binding domain"/>
    <property type="match status" value="1"/>
</dbReference>
<dbReference type="InterPro" id="IPR011766">
    <property type="entry name" value="TPP_enzyme_TPP-bd"/>
</dbReference>
<dbReference type="PANTHER" id="PTHR42916:SF1">
    <property type="entry name" value="PROTEIN PHYLLO, CHLOROPLASTIC"/>
    <property type="match status" value="1"/>
</dbReference>
<sequence length="577" mass="61190">MHDQPNINALWGALIIEELVRQGVDRFVIAPGSRSAPLVVAAARSGARTTVWLDERGAAFHAVGLARASGVPAAVITTSGTAVANLLPAVVESAMDGVPLVLLTADRPPELRDVGANQTIEQAGIFGDYLRWSLDLPCPDDRVPARIALTAAAESVRRALRDPGPVQLNCQFREPLAPDPAPWNRDCLQGTEAWQVSGRPFTTFARTDVPDPEGVAETATALAEARRGLLVCGAAPWSERDAVRELADALGWPWVTDVRSQLRFGNAAPAHLPHLDRLFGGQPERWEPDVVLQVGGSITSKRLRTFLDRGDAEHHVLIDPRPGRVDPGHRATRRIEGPLGSWCRALAAALPDRGNVRLDEELSGLHARIEAAMDEAIDADGGLSEPWVTRWLTQHMSAEHGLFLSSSLPIRDADDYGALNGPPLRVAANRGASGIDGVIATAAGFAAGIGGPCTLLIGDLAALHDLNALAMLAPEIPPLTIVVLNNGGGAIFSLLPIAEHPDVFTPLFDTPHAHSFEGVCHGFGLRYARVETRAAFADAYGGAAAGGHAVIEVASDMRANRQAHHRIEDAVQGALAG</sequence>
<dbReference type="Pfam" id="PF02775">
    <property type="entry name" value="TPP_enzyme_C"/>
    <property type="match status" value="1"/>
</dbReference>
<evidence type="ECO:0000259" key="10">
    <source>
        <dbReference type="Pfam" id="PF16582"/>
    </source>
</evidence>
<dbReference type="PANTHER" id="PTHR42916">
    <property type="entry name" value="2-SUCCINYL-5-ENOLPYRUVYL-6-HYDROXY-3-CYCLOHEXENE-1-CARBOXYLATE SYNTHASE"/>
    <property type="match status" value="1"/>
</dbReference>
<dbReference type="EMBL" id="JAACAK010000002">
    <property type="protein sequence ID" value="NIR73599.1"/>
    <property type="molecule type" value="Genomic_DNA"/>
</dbReference>
<dbReference type="Pfam" id="PF16582">
    <property type="entry name" value="TPP_enzyme_M_2"/>
    <property type="match status" value="1"/>
</dbReference>
<comment type="caution">
    <text evidence="11">The sequence shown here is derived from an EMBL/GenBank/DDBJ whole genome shotgun (WGS) entry which is preliminary data.</text>
</comment>
<organism evidence="11 12">
    <name type="scientific">Candidatus Kutchimonas denitrificans</name>
    <dbReference type="NCBI Taxonomy" id="3056748"/>
    <lineage>
        <taxon>Bacteria</taxon>
        <taxon>Pseudomonadati</taxon>
        <taxon>Gemmatimonadota</taxon>
        <taxon>Gemmatimonadia</taxon>
        <taxon>Candidatus Palauibacterales</taxon>
        <taxon>Candidatus Palauibacteraceae</taxon>
        <taxon>Candidatus Kutchimonas</taxon>
    </lineage>
</organism>
<gene>
    <name evidence="7 11" type="primary">menD</name>
    <name evidence="11" type="ORF">GWO12_00565</name>
</gene>
<feature type="domain" description="Menaquinone biosynthesis protein MenD middle" evidence="10">
    <location>
        <begin position="188"/>
        <end position="404"/>
    </location>
</feature>
<dbReference type="AlphaFoldDB" id="A0AAE4Z4H1"/>
<evidence type="ECO:0000256" key="6">
    <source>
        <dbReference type="ARBA" id="ARBA00023211"/>
    </source>
</evidence>
<evidence type="ECO:0000313" key="11">
    <source>
        <dbReference type="EMBL" id="NIR73599.1"/>
    </source>
</evidence>
<dbReference type="HAMAP" id="MF_01659">
    <property type="entry name" value="MenD"/>
    <property type="match status" value="1"/>
</dbReference>
<dbReference type="Proteomes" id="UP000702544">
    <property type="component" value="Unassembled WGS sequence"/>
</dbReference>
<comment type="pathway">
    <text evidence="7">Quinol/quinone metabolism; menaquinone biosynthesis.</text>
</comment>
<keyword evidence="4 7" id="KW-0460">Magnesium</keyword>
<dbReference type="InterPro" id="IPR029061">
    <property type="entry name" value="THDP-binding"/>
</dbReference>